<name>A0A7S3ESC6_9EUKA</name>
<sequence length="296" mass="32358">MVVARKVATCVGLPESTKFCDFHPAKLFDFSTRARCVVGFRCVGVRSGGAEAGSVVGLDLEHHPGIRDAESTWLARALGISQDALHGLLVEMRQLDDDIAGVEAMLAAGVQANDDLKMSKEEVEAMARAQLEGLRRSKGELQKKVDVAQEKVNVDAAKQKEWQEKLPHAAGIEQVVPILPVGDSVMEPFWPQGLGSNRGFHTALDAAWAVHLTRAEGIFPALLERQFWFDIMVQGPWNQGLLKPAASWSADPATRYTDSAIVHMRNTYTNPNAKRLFKGAALTPPRILAMQLKSAK</sequence>
<organism evidence="1">
    <name type="scientific">Haptolina ericina</name>
    <dbReference type="NCBI Taxonomy" id="156174"/>
    <lineage>
        <taxon>Eukaryota</taxon>
        <taxon>Haptista</taxon>
        <taxon>Haptophyta</taxon>
        <taxon>Prymnesiophyceae</taxon>
        <taxon>Prymnesiales</taxon>
        <taxon>Prymnesiaceae</taxon>
        <taxon>Haptolina</taxon>
    </lineage>
</organism>
<dbReference type="EMBL" id="HBHX01009980">
    <property type="protein sequence ID" value="CAE0104885.1"/>
    <property type="molecule type" value="Transcribed_RNA"/>
</dbReference>
<evidence type="ECO:0000313" key="1">
    <source>
        <dbReference type="EMBL" id="CAE0104885.1"/>
    </source>
</evidence>
<dbReference type="Gene3D" id="3.50.50.60">
    <property type="entry name" value="FAD/NAD(P)-binding domain"/>
    <property type="match status" value="1"/>
</dbReference>
<gene>
    <name evidence="1" type="ORF">HERI1096_LOCUS5543</name>
</gene>
<proteinExistence type="predicted"/>
<dbReference type="AlphaFoldDB" id="A0A7S3ESC6"/>
<reference evidence="1" key="1">
    <citation type="submission" date="2021-01" db="EMBL/GenBank/DDBJ databases">
        <authorList>
            <person name="Corre E."/>
            <person name="Pelletier E."/>
            <person name="Niang G."/>
            <person name="Scheremetjew M."/>
            <person name="Finn R."/>
            <person name="Kale V."/>
            <person name="Holt S."/>
            <person name="Cochrane G."/>
            <person name="Meng A."/>
            <person name="Brown T."/>
            <person name="Cohen L."/>
        </authorList>
    </citation>
    <scope>NUCLEOTIDE SEQUENCE</scope>
    <source>
        <strain evidence="1">CCMP281</strain>
    </source>
</reference>
<dbReference type="InterPro" id="IPR036188">
    <property type="entry name" value="FAD/NAD-bd_sf"/>
</dbReference>
<accession>A0A7S3ESC6</accession>
<protein>
    <submittedName>
        <fullName evidence="1">Uncharacterized protein</fullName>
    </submittedName>
</protein>